<sequence>MLIEPKLKQFLEKSINYGAVLAAVTSTLSLTSFAVLYTTLNELKILNSDVGRVAMSTTVITDIVAWVMMVSLEHLKHADFSTPAAILCFASLCILILLVEFVFRPFLEWVIRKTPEGQEVDQCSVITILLLVLVSAFLSDLIGESFIDGPLLLGLVVPDGPPLGVALAKRTETIIMEFLMPFFYIFIGTRTNVFAITDWNALWSMAAIIFSGYITKFLGTVLPALFNKMSFRDAVFLGLIMNFRGQSELMVFIYCWDAKILTKQSFTLMVLCTILNTAIMTPLTAMLNKPTSQYTIKNRRTIEHSQVDAEI</sequence>
<proteinExistence type="inferred from homology"/>
<dbReference type="PANTHER" id="PTHR32468">
    <property type="entry name" value="CATION/H + ANTIPORTER"/>
    <property type="match status" value="1"/>
</dbReference>
<feature type="transmembrane region" description="Helical" evidence="10">
    <location>
        <begin position="84"/>
        <end position="103"/>
    </location>
</feature>
<feature type="transmembrane region" description="Helical" evidence="10">
    <location>
        <begin position="234"/>
        <end position="254"/>
    </location>
</feature>
<evidence type="ECO:0000259" key="11">
    <source>
        <dbReference type="Pfam" id="PF00999"/>
    </source>
</evidence>
<evidence type="ECO:0000256" key="8">
    <source>
        <dbReference type="ARBA" id="ARBA00023136"/>
    </source>
</evidence>
<feature type="transmembrane region" description="Helical" evidence="10">
    <location>
        <begin position="202"/>
        <end position="222"/>
    </location>
</feature>
<accession>A0A7J7LWB6</accession>
<evidence type="ECO:0000313" key="13">
    <source>
        <dbReference type="Proteomes" id="UP000541444"/>
    </source>
</evidence>
<dbReference type="GO" id="GO:1902600">
    <property type="term" value="P:proton transmembrane transport"/>
    <property type="evidence" value="ECO:0007669"/>
    <property type="project" value="InterPro"/>
</dbReference>
<feature type="transmembrane region" description="Helical" evidence="10">
    <location>
        <begin position="123"/>
        <end position="143"/>
    </location>
</feature>
<reference evidence="12 13" key="1">
    <citation type="journal article" date="2020" name="IScience">
        <title>Genome Sequencing of the Endangered Kingdonia uniflora (Circaeasteraceae, Ranunculales) Reveals Potential Mechanisms of Evolutionary Specialization.</title>
        <authorList>
            <person name="Sun Y."/>
            <person name="Deng T."/>
            <person name="Zhang A."/>
            <person name="Moore M.J."/>
            <person name="Landis J.B."/>
            <person name="Lin N."/>
            <person name="Zhang H."/>
            <person name="Zhang X."/>
            <person name="Huang J."/>
            <person name="Zhang X."/>
            <person name="Sun H."/>
            <person name="Wang H."/>
        </authorList>
    </citation>
    <scope>NUCLEOTIDE SEQUENCE [LARGE SCALE GENOMIC DNA]</scope>
    <source>
        <strain evidence="12">TB1705</strain>
        <tissue evidence="12">Leaf</tissue>
    </source>
</reference>
<evidence type="ECO:0000256" key="2">
    <source>
        <dbReference type="ARBA" id="ARBA00022448"/>
    </source>
</evidence>
<dbReference type="GO" id="GO:0012505">
    <property type="term" value="C:endomembrane system"/>
    <property type="evidence" value="ECO:0007669"/>
    <property type="project" value="TreeGrafter"/>
</dbReference>
<dbReference type="GO" id="GO:0006813">
    <property type="term" value="P:potassium ion transport"/>
    <property type="evidence" value="ECO:0007669"/>
    <property type="project" value="UniProtKB-KW"/>
</dbReference>
<dbReference type="GO" id="GO:0016020">
    <property type="term" value="C:membrane"/>
    <property type="evidence" value="ECO:0007669"/>
    <property type="project" value="UniProtKB-SubCell"/>
</dbReference>
<keyword evidence="4 10" id="KW-0812">Transmembrane</keyword>
<feature type="transmembrane region" description="Helical" evidence="10">
    <location>
        <begin position="175"/>
        <end position="196"/>
    </location>
</feature>
<organism evidence="12 13">
    <name type="scientific">Kingdonia uniflora</name>
    <dbReference type="NCBI Taxonomy" id="39325"/>
    <lineage>
        <taxon>Eukaryota</taxon>
        <taxon>Viridiplantae</taxon>
        <taxon>Streptophyta</taxon>
        <taxon>Embryophyta</taxon>
        <taxon>Tracheophyta</taxon>
        <taxon>Spermatophyta</taxon>
        <taxon>Magnoliopsida</taxon>
        <taxon>Ranunculales</taxon>
        <taxon>Circaeasteraceae</taxon>
        <taxon>Kingdonia</taxon>
    </lineage>
</organism>
<dbReference type="Gene3D" id="1.20.1530.20">
    <property type="match status" value="1"/>
</dbReference>
<feature type="transmembrane region" description="Helical" evidence="10">
    <location>
        <begin position="15"/>
        <end position="38"/>
    </location>
</feature>
<dbReference type="AlphaFoldDB" id="A0A7J7LWB6"/>
<dbReference type="PANTHER" id="PTHR32468:SF109">
    <property type="entry name" value="CATION_H(+) ANTIPORTER 24-RELATED"/>
    <property type="match status" value="1"/>
</dbReference>
<feature type="transmembrane region" description="Helical" evidence="10">
    <location>
        <begin position="266"/>
        <end position="287"/>
    </location>
</feature>
<keyword evidence="3" id="KW-0633">Potassium transport</keyword>
<feature type="transmembrane region" description="Helical" evidence="10">
    <location>
        <begin position="50"/>
        <end position="72"/>
    </location>
</feature>
<evidence type="ECO:0000256" key="6">
    <source>
        <dbReference type="ARBA" id="ARBA00022989"/>
    </source>
</evidence>
<keyword evidence="6 10" id="KW-1133">Transmembrane helix</keyword>
<dbReference type="InterPro" id="IPR006153">
    <property type="entry name" value="Cation/H_exchanger_TM"/>
</dbReference>
<dbReference type="InterPro" id="IPR050794">
    <property type="entry name" value="CPA2_transporter"/>
</dbReference>
<evidence type="ECO:0000256" key="4">
    <source>
        <dbReference type="ARBA" id="ARBA00022692"/>
    </source>
</evidence>
<comment type="subcellular location">
    <subcellularLocation>
        <location evidence="1">Membrane</location>
        <topology evidence="1">Multi-pass membrane protein</topology>
    </subcellularLocation>
</comment>
<keyword evidence="7" id="KW-0406">Ion transport</keyword>
<dbReference type="GO" id="GO:0006885">
    <property type="term" value="P:regulation of pH"/>
    <property type="evidence" value="ECO:0007669"/>
    <property type="project" value="TreeGrafter"/>
</dbReference>
<dbReference type="EMBL" id="JACGCM010001948">
    <property type="protein sequence ID" value="KAF6146915.1"/>
    <property type="molecule type" value="Genomic_DNA"/>
</dbReference>
<evidence type="ECO:0000256" key="5">
    <source>
        <dbReference type="ARBA" id="ARBA00022958"/>
    </source>
</evidence>
<comment type="similarity">
    <text evidence="9">Belongs to the monovalent cation:proton antiporter 2 (CPA2) transporter (TC 2.A.37) family. CHX (TC 2.A.37.4) subfamily.</text>
</comment>
<keyword evidence="13" id="KW-1185">Reference proteome</keyword>
<gene>
    <name evidence="12" type="ORF">GIB67_036634</name>
</gene>
<dbReference type="Pfam" id="PF00999">
    <property type="entry name" value="Na_H_Exchanger"/>
    <property type="match status" value="1"/>
</dbReference>
<keyword evidence="2" id="KW-0813">Transport</keyword>
<evidence type="ECO:0000256" key="1">
    <source>
        <dbReference type="ARBA" id="ARBA00004141"/>
    </source>
</evidence>
<evidence type="ECO:0000256" key="7">
    <source>
        <dbReference type="ARBA" id="ARBA00023065"/>
    </source>
</evidence>
<evidence type="ECO:0000256" key="9">
    <source>
        <dbReference type="ARBA" id="ARBA00038341"/>
    </source>
</evidence>
<dbReference type="OrthoDB" id="1938353at2759"/>
<name>A0A7J7LWB6_9MAGN</name>
<evidence type="ECO:0000256" key="10">
    <source>
        <dbReference type="SAM" id="Phobius"/>
    </source>
</evidence>
<dbReference type="InterPro" id="IPR038770">
    <property type="entry name" value="Na+/solute_symporter_sf"/>
</dbReference>
<protein>
    <recommendedName>
        <fullName evidence="11">Cation/H+ exchanger transmembrane domain-containing protein</fullName>
    </recommendedName>
</protein>
<dbReference type="GO" id="GO:0015297">
    <property type="term" value="F:antiporter activity"/>
    <property type="evidence" value="ECO:0007669"/>
    <property type="project" value="InterPro"/>
</dbReference>
<dbReference type="Proteomes" id="UP000541444">
    <property type="component" value="Unassembled WGS sequence"/>
</dbReference>
<comment type="caution">
    <text evidence="12">The sequence shown here is derived from an EMBL/GenBank/DDBJ whole genome shotgun (WGS) entry which is preliminary data.</text>
</comment>
<keyword evidence="5" id="KW-0630">Potassium</keyword>
<evidence type="ECO:0000313" key="12">
    <source>
        <dbReference type="EMBL" id="KAF6146915.1"/>
    </source>
</evidence>
<keyword evidence="8 10" id="KW-0472">Membrane</keyword>
<feature type="domain" description="Cation/H+ exchanger transmembrane" evidence="11">
    <location>
        <begin position="25"/>
        <end position="282"/>
    </location>
</feature>
<evidence type="ECO:0000256" key="3">
    <source>
        <dbReference type="ARBA" id="ARBA00022538"/>
    </source>
</evidence>